<dbReference type="OrthoDB" id="2402916at2759"/>
<dbReference type="AlphaFoldDB" id="A0A3N4HIJ8"/>
<evidence type="ECO:0000313" key="3">
    <source>
        <dbReference type="EMBL" id="RPA71810.1"/>
    </source>
</evidence>
<evidence type="ECO:0000256" key="1">
    <source>
        <dbReference type="SAM" id="MobiDB-lite"/>
    </source>
</evidence>
<feature type="compositionally biased region" description="Low complexity" evidence="1">
    <location>
        <begin position="291"/>
        <end position="311"/>
    </location>
</feature>
<feature type="compositionally biased region" description="Polar residues" evidence="1">
    <location>
        <begin position="398"/>
        <end position="415"/>
    </location>
</feature>
<proteinExistence type="predicted"/>
<gene>
    <name evidence="3" type="ORF">BJ508DRAFT_85144</name>
</gene>
<protein>
    <recommendedName>
        <fullName evidence="5">Membrane anchor Opy2 N-terminal domain-containing protein</fullName>
    </recommendedName>
</protein>
<keyword evidence="2" id="KW-0472">Membrane</keyword>
<feature type="compositionally biased region" description="Acidic residues" evidence="1">
    <location>
        <begin position="325"/>
        <end position="337"/>
    </location>
</feature>
<reference evidence="3 4" key="1">
    <citation type="journal article" date="2018" name="Nat. Ecol. Evol.">
        <title>Pezizomycetes genomes reveal the molecular basis of ectomycorrhizal truffle lifestyle.</title>
        <authorList>
            <person name="Murat C."/>
            <person name="Payen T."/>
            <person name="Noel B."/>
            <person name="Kuo A."/>
            <person name="Morin E."/>
            <person name="Chen J."/>
            <person name="Kohler A."/>
            <person name="Krizsan K."/>
            <person name="Balestrini R."/>
            <person name="Da Silva C."/>
            <person name="Montanini B."/>
            <person name="Hainaut M."/>
            <person name="Levati E."/>
            <person name="Barry K.W."/>
            <person name="Belfiori B."/>
            <person name="Cichocki N."/>
            <person name="Clum A."/>
            <person name="Dockter R.B."/>
            <person name="Fauchery L."/>
            <person name="Guy J."/>
            <person name="Iotti M."/>
            <person name="Le Tacon F."/>
            <person name="Lindquist E.A."/>
            <person name="Lipzen A."/>
            <person name="Malagnac F."/>
            <person name="Mello A."/>
            <person name="Molinier V."/>
            <person name="Miyauchi S."/>
            <person name="Poulain J."/>
            <person name="Riccioni C."/>
            <person name="Rubini A."/>
            <person name="Sitrit Y."/>
            <person name="Splivallo R."/>
            <person name="Traeger S."/>
            <person name="Wang M."/>
            <person name="Zifcakova L."/>
            <person name="Wipf D."/>
            <person name="Zambonelli A."/>
            <person name="Paolocci F."/>
            <person name="Nowrousian M."/>
            <person name="Ottonello S."/>
            <person name="Baldrian P."/>
            <person name="Spatafora J.W."/>
            <person name="Henrissat B."/>
            <person name="Nagy L.G."/>
            <person name="Aury J.M."/>
            <person name="Wincker P."/>
            <person name="Grigoriev I.V."/>
            <person name="Bonfante P."/>
            <person name="Martin F.M."/>
        </authorList>
    </citation>
    <scope>NUCLEOTIDE SEQUENCE [LARGE SCALE GENOMIC DNA]</scope>
    <source>
        <strain evidence="3 4">RN42</strain>
    </source>
</reference>
<feature type="region of interest" description="Disordered" evidence="1">
    <location>
        <begin position="291"/>
        <end position="433"/>
    </location>
</feature>
<evidence type="ECO:0000313" key="4">
    <source>
        <dbReference type="Proteomes" id="UP000275078"/>
    </source>
</evidence>
<dbReference type="EMBL" id="ML119898">
    <property type="protein sequence ID" value="RPA71810.1"/>
    <property type="molecule type" value="Genomic_DNA"/>
</dbReference>
<dbReference type="STRING" id="1160509.A0A3N4HIJ8"/>
<accession>A0A3N4HIJ8</accession>
<keyword evidence="4" id="KW-1185">Reference proteome</keyword>
<keyword evidence="2" id="KW-1133">Transmembrane helix</keyword>
<keyword evidence="2" id="KW-0812">Transmembrane</keyword>
<name>A0A3N4HIJ8_ASCIM</name>
<dbReference type="Proteomes" id="UP000275078">
    <property type="component" value="Unassembled WGS sequence"/>
</dbReference>
<sequence>MIMSQSGAPQVEAIPPSILFRRDDPPRDASGCIKESYCNSLGIITCENACDTRSWCTLFVRSCDSCPFTQCYPRELDDGTIDSTQASAKRDDGGPNVGGIVGGVLGGVALLGLIAFVLYRRRLKKKKTESLLDEKDEQFGRLRGARASTQTVASMSSSFSNVIQIAYVPGVTSASAPTSPGLTIPTVPRIPEAYRDSQGTMRYPQSPAATDEVFYLMPNRGSTYTARTNRSSVATTIYGGAVQPVPEVVRGRKANVVQVSVKSGPTTPELDGGQIPEVVVSRPGLRVVQVGKSPLSQSSSGSGSRGSIGESYNKNRAQRGHFDGSDSEESAISDSDEPYQHHSRSQAQKGAKDRKSRGSYLSTTDIDDSPFSDTMSETISIDDLPLPPGSGMPPMSVSRLSVQRSAGNSSNSKESLGSRYAASPFDDSHAVKR</sequence>
<organism evidence="3 4">
    <name type="scientific">Ascobolus immersus RN42</name>
    <dbReference type="NCBI Taxonomy" id="1160509"/>
    <lineage>
        <taxon>Eukaryota</taxon>
        <taxon>Fungi</taxon>
        <taxon>Dikarya</taxon>
        <taxon>Ascomycota</taxon>
        <taxon>Pezizomycotina</taxon>
        <taxon>Pezizomycetes</taxon>
        <taxon>Pezizales</taxon>
        <taxon>Ascobolaceae</taxon>
        <taxon>Ascobolus</taxon>
    </lineage>
</organism>
<evidence type="ECO:0008006" key="5">
    <source>
        <dbReference type="Google" id="ProtNLM"/>
    </source>
</evidence>
<evidence type="ECO:0000256" key="2">
    <source>
        <dbReference type="SAM" id="Phobius"/>
    </source>
</evidence>
<feature type="transmembrane region" description="Helical" evidence="2">
    <location>
        <begin position="97"/>
        <end position="119"/>
    </location>
</feature>